<sequence>MTRALLMGQDLALTVAEQPPVVSGPGDVVVQVAWAGVCGSDLHVMRTGDWVEYWPATLGHEVAGWIVASQAPGWDEGTPVVVDSRIPCGVCDGCRRSARLCTAMAWLGERRPGGYADRLTVPAHMVHPVPAGLDLSVAVLAEPLAVAMSALDRVHQPPRSVLTVGYGPIGAFCHTEVTRRWPEAAVSVVEPSPARSRLAAARQVPVAAALSDLPGTDAGPPGFDLVIDAAGYPGSLSDALSSVTSGGTVLLVALSSKPTPVTPSAIVERSASIAGSVGFDTGHLHRALDALAADPDRYSTLVTHRVPLAGLPAFLAEGVQRTAGKVIVSCDPHPPARPHTQRTPSAERPEALT</sequence>
<dbReference type="EMBL" id="PENI01000016">
    <property type="protein sequence ID" value="RMB83466.1"/>
    <property type="molecule type" value="Genomic_DNA"/>
</dbReference>
<comment type="catalytic activity">
    <reaction evidence="8">
        <text>2-deoxy-scyllo-inosamine + NAD(+) = 3-amino-2,3-dideoxy-scyllo-inosose + NADH + H(+)</text>
        <dbReference type="Rhea" id="RHEA:33883"/>
        <dbReference type="ChEBI" id="CHEBI:15378"/>
        <dbReference type="ChEBI" id="CHEBI:57540"/>
        <dbReference type="ChEBI" id="CHEBI:57945"/>
        <dbReference type="ChEBI" id="CHEBI:65002"/>
        <dbReference type="ChEBI" id="CHEBI:65003"/>
        <dbReference type="EC" id="1.1.1.329"/>
    </reaction>
</comment>
<evidence type="ECO:0000259" key="12">
    <source>
        <dbReference type="Pfam" id="PF08240"/>
    </source>
</evidence>
<evidence type="ECO:0000256" key="8">
    <source>
        <dbReference type="ARBA" id="ARBA00048685"/>
    </source>
</evidence>
<comment type="similarity">
    <text evidence="5">Belongs to the zinc-containing alcohol dehydrogenase family. DOIA dehydrogenase subfamily.</text>
</comment>
<evidence type="ECO:0000256" key="3">
    <source>
        <dbReference type="ARBA" id="ARBA00037678"/>
    </source>
</evidence>
<dbReference type="PANTHER" id="PTHR43401:SF2">
    <property type="entry name" value="L-THREONINE 3-DEHYDROGENASE"/>
    <property type="match status" value="1"/>
</dbReference>
<dbReference type="InterPro" id="IPR050129">
    <property type="entry name" value="Zn_alcohol_dh"/>
</dbReference>
<evidence type="ECO:0000259" key="11">
    <source>
        <dbReference type="Pfam" id="PF00107"/>
    </source>
</evidence>
<evidence type="ECO:0000256" key="4">
    <source>
        <dbReference type="ARBA" id="ARBA00037908"/>
    </source>
</evidence>
<gene>
    <name evidence="13" type="ORF">CTZ28_24290</name>
</gene>
<organism evidence="13 14">
    <name type="scientific">Streptomyces shenzhenensis</name>
    <dbReference type="NCBI Taxonomy" id="943815"/>
    <lineage>
        <taxon>Bacteria</taxon>
        <taxon>Bacillati</taxon>
        <taxon>Actinomycetota</taxon>
        <taxon>Actinomycetes</taxon>
        <taxon>Kitasatosporales</taxon>
        <taxon>Streptomycetaceae</taxon>
        <taxon>Streptomyces</taxon>
    </lineage>
</organism>
<protein>
    <recommendedName>
        <fullName evidence="7">2-deoxy-scyllo-inosamine dehydrogenase</fullName>
        <ecNumber evidence="6">1.1.1.329</ecNumber>
    </recommendedName>
</protein>
<feature type="domain" description="Alcohol dehydrogenase-like N-terminal" evidence="12">
    <location>
        <begin position="24"/>
        <end position="130"/>
    </location>
</feature>
<comment type="pathway">
    <text evidence="4">Metabolic intermediate biosynthesis; 2-deoxystreptamine biosynthesis; 2-deoxystreptamine from D-glucose 6-phosphate: step 3/4.</text>
</comment>
<dbReference type="GO" id="GO:0016491">
    <property type="term" value="F:oxidoreductase activity"/>
    <property type="evidence" value="ECO:0007669"/>
    <property type="project" value="UniProtKB-KW"/>
</dbReference>
<dbReference type="Gene3D" id="3.40.50.720">
    <property type="entry name" value="NAD(P)-binding Rossmann-like Domain"/>
    <property type="match status" value="1"/>
</dbReference>
<dbReference type="EC" id="1.1.1.329" evidence="6"/>
<dbReference type="Pfam" id="PF00107">
    <property type="entry name" value="ADH_zinc_N"/>
    <property type="match status" value="1"/>
</dbReference>
<dbReference type="SUPFAM" id="SSF50129">
    <property type="entry name" value="GroES-like"/>
    <property type="match status" value="1"/>
</dbReference>
<dbReference type="InterPro" id="IPR013154">
    <property type="entry name" value="ADH-like_N"/>
</dbReference>
<reference evidence="13 14" key="1">
    <citation type="submission" date="2017-11" db="EMBL/GenBank/DDBJ databases">
        <title>Draft genome of actinobacteria isolated from guarana (Paullinia cupana (Mart.) Ducke.</title>
        <authorList>
            <person name="Siqueira K.A."/>
            <person name="Liotti R.G."/>
            <person name="Mendes T.A.O."/>
            <person name="Soares M.A."/>
        </authorList>
    </citation>
    <scope>NUCLEOTIDE SEQUENCE [LARGE SCALE GENOMIC DNA]</scope>
    <source>
        <strain evidence="13 14">193</strain>
    </source>
</reference>
<dbReference type="InterPro" id="IPR013149">
    <property type="entry name" value="ADH-like_C"/>
</dbReference>
<comment type="function">
    <text evidence="3">Catalyzes the oxidation of 2-deoxy-scyllo-inosamine (DOIA) with NAD(+) or NADP(+), forming 3-amino-2,3-dideoxy-scyllo-inosose (amino-DOI).</text>
</comment>
<comment type="caution">
    <text evidence="13">The sequence shown here is derived from an EMBL/GenBank/DDBJ whole genome shotgun (WGS) entry which is preliminary data.</text>
</comment>
<dbReference type="InterPro" id="IPR036291">
    <property type="entry name" value="NAD(P)-bd_dom_sf"/>
</dbReference>
<evidence type="ECO:0000256" key="6">
    <source>
        <dbReference type="ARBA" id="ARBA00039102"/>
    </source>
</evidence>
<dbReference type="Pfam" id="PF08240">
    <property type="entry name" value="ADH_N"/>
    <property type="match status" value="1"/>
</dbReference>
<evidence type="ECO:0000256" key="5">
    <source>
        <dbReference type="ARBA" id="ARBA00038004"/>
    </source>
</evidence>
<evidence type="ECO:0000256" key="9">
    <source>
        <dbReference type="ARBA" id="ARBA00049085"/>
    </source>
</evidence>
<comment type="catalytic activity">
    <reaction evidence="9">
        <text>2-deoxy-scyllo-inosamine + NADP(+) = 3-amino-2,3-dideoxy-scyllo-inosose + NADPH + H(+)</text>
        <dbReference type="Rhea" id="RHEA:33879"/>
        <dbReference type="ChEBI" id="CHEBI:15378"/>
        <dbReference type="ChEBI" id="CHEBI:57783"/>
        <dbReference type="ChEBI" id="CHEBI:58349"/>
        <dbReference type="ChEBI" id="CHEBI:65002"/>
        <dbReference type="ChEBI" id="CHEBI:65003"/>
        <dbReference type="EC" id="1.1.1.329"/>
    </reaction>
</comment>
<evidence type="ECO:0000256" key="10">
    <source>
        <dbReference type="SAM" id="MobiDB-lite"/>
    </source>
</evidence>
<name>A0A3M0IN13_9ACTN</name>
<evidence type="ECO:0000256" key="7">
    <source>
        <dbReference type="ARBA" id="ARBA00039387"/>
    </source>
</evidence>
<dbReference type="SUPFAM" id="SSF51735">
    <property type="entry name" value="NAD(P)-binding Rossmann-fold domains"/>
    <property type="match status" value="1"/>
</dbReference>
<keyword evidence="14" id="KW-1185">Reference proteome</keyword>
<feature type="region of interest" description="Disordered" evidence="10">
    <location>
        <begin position="331"/>
        <end position="353"/>
    </location>
</feature>
<proteinExistence type="inferred from homology"/>
<dbReference type="Gene3D" id="3.90.180.10">
    <property type="entry name" value="Medium-chain alcohol dehydrogenases, catalytic domain"/>
    <property type="match status" value="1"/>
</dbReference>
<evidence type="ECO:0000256" key="2">
    <source>
        <dbReference type="ARBA" id="ARBA00023002"/>
    </source>
</evidence>
<dbReference type="InterPro" id="IPR011032">
    <property type="entry name" value="GroES-like_sf"/>
</dbReference>
<dbReference type="AlphaFoldDB" id="A0A3M0IN13"/>
<dbReference type="PANTHER" id="PTHR43401">
    <property type="entry name" value="L-THREONINE 3-DEHYDROGENASE"/>
    <property type="match status" value="1"/>
</dbReference>
<dbReference type="RefSeq" id="WP_121891821.1">
    <property type="nucleotide sequence ID" value="NZ_PENI01000016.1"/>
</dbReference>
<evidence type="ECO:0000313" key="14">
    <source>
        <dbReference type="Proteomes" id="UP000270471"/>
    </source>
</evidence>
<accession>A0A3M0IN13</accession>
<dbReference type="Proteomes" id="UP000270471">
    <property type="component" value="Unassembled WGS sequence"/>
</dbReference>
<evidence type="ECO:0000256" key="1">
    <source>
        <dbReference type="ARBA" id="ARBA00001947"/>
    </source>
</evidence>
<dbReference type="OrthoDB" id="241504at2"/>
<comment type="cofactor">
    <cofactor evidence="1">
        <name>Zn(2+)</name>
        <dbReference type="ChEBI" id="CHEBI:29105"/>
    </cofactor>
</comment>
<feature type="domain" description="Alcohol dehydrogenase-like C-terminal" evidence="11">
    <location>
        <begin position="219"/>
        <end position="291"/>
    </location>
</feature>
<keyword evidence="2" id="KW-0560">Oxidoreductase</keyword>
<evidence type="ECO:0000313" key="13">
    <source>
        <dbReference type="EMBL" id="RMB83466.1"/>
    </source>
</evidence>